<dbReference type="RefSeq" id="WP_231815214.1">
    <property type="nucleotide sequence ID" value="NZ_JAJOZR010000008.1"/>
</dbReference>
<evidence type="ECO:0000313" key="5">
    <source>
        <dbReference type="Proteomes" id="UP001139089"/>
    </source>
</evidence>
<keyword evidence="5" id="KW-1185">Reference proteome</keyword>
<sequence>MNPTAIEHTPAIRRLTDADARAAIAELSAILIDCIADGASVGFLSPFGDADAARYWAGVAEAVAAGQTVLFAAEANGAILGTVQLGIGLPPNQPHRADLKKLLVHRRGRGRGLARLLMTAAEREALALGRHLLVLDTATGSPAEAIYTRLGWSRAGVIPDYALFPDGSFCSTTLFYKSLVPSEAAARSAETRSPS</sequence>
<evidence type="ECO:0000256" key="2">
    <source>
        <dbReference type="ARBA" id="ARBA00023315"/>
    </source>
</evidence>
<feature type="domain" description="N-acetyltransferase" evidence="3">
    <location>
        <begin position="10"/>
        <end position="181"/>
    </location>
</feature>
<comment type="caution">
    <text evidence="4">The sequence shown here is derived from an EMBL/GenBank/DDBJ whole genome shotgun (WGS) entry which is preliminary data.</text>
</comment>
<reference evidence="4" key="1">
    <citation type="submission" date="2021-12" db="EMBL/GenBank/DDBJ databases">
        <authorList>
            <person name="Li Y."/>
        </authorList>
    </citation>
    <scope>NUCLEOTIDE SEQUENCE</scope>
    <source>
        <strain evidence="4">DKSPLA3</strain>
    </source>
</reference>
<name>A0A9X1T1Q0_9HYPH</name>
<evidence type="ECO:0000256" key="1">
    <source>
        <dbReference type="ARBA" id="ARBA00022679"/>
    </source>
</evidence>
<dbReference type="Gene3D" id="3.40.630.30">
    <property type="match status" value="1"/>
</dbReference>
<dbReference type="InterPro" id="IPR016181">
    <property type="entry name" value="Acyl_CoA_acyltransferase"/>
</dbReference>
<dbReference type="EC" id="2.3.1.-" evidence="4"/>
<keyword evidence="1 4" id="KW-0808">Transferase</keyword>
<dbReference type="GO" id="GO:0016747">
    <property type="term" value="F:acyltransferase activity, transferring groups other than amino-acyl groups"/>
    <property type="evidence" value="ECO:0007669"/>
    <property type="project" value="InterPro"/>
</dbReference>
<evidence type="ECO:0000313" key="4">
    <source>
        <dbReference type="EMBL" id="MCD7110080.1"/>
    </source>
</evidence>
<organism evidence="4 5">
    <name type="scientific">Rhizobium quercicola</name>
    <dbReference type="NCBI Taxonomy" id="2901226"/>
    <lineage>
        <taxon>Bacteria</taxon>
        <taxon>Pseudomonadati</taxon>
        <taxon>Pseudomonadota</taxon>
        <taxon>Alphaproteobacteria</taxon>
        <taxon>Hyphomicrobiales</taxon>
        <taxon>Rhizobiaceae</taxon>
        <taxon>Rhizobium/Agrobacterium group</taxon>
        <taxon>Rhizobium</taxon>
    </lineage>
</organism>
<dbReference type="EMBL" id="JAJOZR010000008">
    <property type="protein sequence ID" value="MCD7110080.1"/>
    <property type="molecule type" value="Genomic_DNA"/>
</dbReference>
<accession>A0A9X1T1Q0</accession>
<dbReference type="Pfam" id="PF00583">
    <property type="entry name" value="Acetyltransf_1"/>
    <property type="match status" value="1"/>
</dbReference>
<dbReference type="PANTHER" id="PTHR43877">
    <property type="entry name" value="AMINOALKYLPHOSPHONATE N-ACETYLTRANSFERASE-RELATED-RELATED"/>
    <property type="match status" value="1"/>
</dbReference>
<gene>
    <name evidence="4" type="ORF">LRX75_13640</name>
</gene>
<dbReference type="AlphaFoldDB" id="A0A9X1T1Q0"/>
<dbReference type="SUPFAM" id="SSF55729">
    <property type="entry name" value="Acyl-CoA N-acyltransferases (Nat)"/>
    <property type="match status" value="1"/>
</dbReference>
<evidence type="ECO:0000259" key="3">
    <source>
        <dbReference type="PROSITE" id="PS51186"/>
    </source>
</evidence>
<dbReference type="PROSITE" id="PS51186">
    <property type="entry name" value="GNAT"/>
    <property type="match status" value="1"/>
</dbReference>
<proteinExistence type="predicted"/>
<keyword evidence="2 4" id="KW-0012">Acyltransferase</keyword>
<dbReference type="InterPro" id="IPR050832">
    <property type="entry name" value="Bact_Acetyltransf"/>
</dbReference>
<dbReference type="Proteomes" id="UP001139089">
    <property type="component" value="Unassembled WGS sequence"/>
</dbReference>
<dbReference type="InterPro" id="IPR000182">
    <property type="entry name" value="GNAT_dom"/>
</dbReference>
<protein>
    <submittedName>
        <fullName evidence="4">GNAT family N-acetyltransferase</fullName>
        <ecNumber evidence="4">2.3.1.-</ecNumber>
    </submittedName>
</protein>